<evidence type="ECO:0000259" key="6">
    <source>
        <dbReference type="Pfam" id="PF02826"/>
    </source>
</evidence>
<dbReference type="EMBL" id="CP067089">
    <property type="protein sequence ID" value="QQO10861.1"/>
    <property type="molecule type" value="Genomic_DNA"/>
</dbReference>
<dbReference type="Pfam" id="PF00389">
    <property type="entry name" value="2-Hacid_dh"/>
    <property type="match status" value="1"/>
</dbReference>
<keyword evidence="8" id="KW-1185">Reference proteome</keyword>
<dbReference type="GO" id="GO:0051287">
    <property type="term" value="F:NAD binding"/>
    <property type="evidence" value="ECO:0007669"/>
    <property type="project" value="InterPro"/>
</dbReference>
<proteinExistence type="inferred from homology"/>
<name>A0A7T7XQY9_9SPIR</name>
<evidence type="ECO:0000313" key="7">
    <source>
        <dbReference type="EMBL" id="QQO10861.1"/>
    </source>
</evidence>
<dbReference type="PROSITE" id="PS00671">
    <property type="entry name" value="D_2_HYDROXYACID_DH_3"/>
    <property type="match status" value="1"/>
</dbReference>
<dbReference type="CDD" id="cd12183">
    <property type="entry name" value="LDH_like_2"/>
    <property type="match status" value="1"/>
</dbReference>
<reference evidence="7" key="1">
    <citation type="submission" date="2021-01" db="EMBL/GenBank/DDBJ databases">
        <title>Description of Breznakiella homolactica.</title>
        <authorList>
            <person name="Song Y."/>
            <person name="Brune A."/>
        </authorList>
    </citation>
    <scope>NUCLEOTIDE SEQUENCE</scope>
    <source>
        <strain evidence="7">RmG30</strain>
    </source>
</reference>
<dbReference type="Proteomes" id="UP000595917">
    <property type="component" value="Chromosome"/>
</dbReference>
<gene>
    <name evidence="7" type="ORF">JFL75_08080</name>
</gene>
<keyword evidence="3" id="KW-0520">NAD</keyword>
<feature type="domain" description="D-isomer specific 2-hydroxyacid dehydrogenase catalytic" evidence="5">
    <location>
        <begin position="6"/>
        <end position="331"/>
    </location>
</feature>
<dbReference type="PANTHER" id="PTHR43026:SF1">
    <property type="entry name" value="2-HYDROXYACID DEHYDROGENASE HOMOLOG 1-RELATED"/>
    <property type="match status" value="1"/>
</dbReference>
<dbReference type="FunFam" id="3.40.50.720:FF:000292">
    <property type="entry name" value="Putative D-lactate dehydrogenase"/>
    <property type="match status" value="1"/>
</dbReference>
<feature type="domain" description="D-isomer specific 2-hydroxyacid dehydrogenase NAD-binding" evidence="6">
    <location>
        <begin position="113"/>
        <end position="300"/>
    </location>
</feature>
<dbReference type="InterPro" id="IPR006140">
    <property type="entry name" value="D-isomer_DH_NAD-bd"/>
</dbReference>
<organism evidence="7 8">
    <name type="scientific">Breznakiella homolactica</name>
    <dbReference type="NCBI Taxonomy" id="2798577"/>
    <lineage>
        <taxon>Bacteria</taxon>
        <taxon>Pseudomonadati</taxon>
        <taxon>Spirochaetota</taxon>
        <taxon>Spirochaetia</taxon>
        <taxon>Spirochaetales</taxon>
        <taxon>Breznakiellaceae</taxon>
        <taxon>Breznakiella</taxon>
    </lineage>
</organism>
<dbReference type="SUPFAM" id="SSF52283">
    <property type="entry name" value="Formate/glycerate dehydrogenase catalytic domain-like"/>
    <property type="match status" value="1"/>
</dbReference>
<comment type="similarity">
    <text evidence="1 4">Belongs to the D-isomer specific 2-hydroxyacid dehydrogenase family.</text>
</comment>
<evidence type="ECO:0000256" key="2">
    <source>
        <dbReference type="ARBA" id="ARBA00023002"/>
    </source>
</evidence>
<dbReference type="RefSeq" id="WP_215628166.1">
    <property type="nucleotide sequence ID" value="NZ_CP067089.2"/>
</dbReference>
<evidence type="ECO:0000313" key="8">
    <source>
        <dbReference type="Proteomes" id="UP000595917"/>
    </source>
</evidence>
<accession>A0A7T7XQY9</accession>
<sequence>MDRVKIAFFDTKPYDQEYFQRITGNYPADVKYFPMRLGPDSAALAAGYDGVCIFVNDSVDAQTADILYRGGTKLIALRCAGYNNIDLKAVYEKIHVVRVPAYSPHAVAEYAVSLLLTLNRKTHKAYSRIRDGNFSLNGLVGFDLYGKTAGIIGTGKIGQVAAEILRGFGMDVLASDPYPNGEWAQKNGVTYTGRDELFRSADVVSLHCPLTPENYHMVNGTVLDSMKPGAVIINTGRGALIDTKALIEAIKKNKIGGAGLDVYEEEDEYFFEDHSGEVIQDDVLARLMTFPNVLITSHQAFLTREALGAIAETTMNNIRDFFEKNELPHEVCYRCAQDSCVREKTGKCF</sequence>
<evidence type="ECO:0000256" key="4">
    <source>
        <dbReference type="RuleBase" id="RU003719"/>
    </source>
</evidence>
<dbReference type="PROSITE" id="PS00670">
    <property type="entry name" value="D_2_HYDROXYACID_DH_2"/>
    <property type="match status" value="1"/>
</dbReference>
<evidence type="ECO:0000256" key="3">
    <source>
        <dbReference type="ARBA" id="ARBA00023027"/>
    </source>
</evidence>
<dbReference type="InterPro" id="IPR058205">
    <property type="entry name" value="D-LDH-like"/>
</dbReference>
<evidence type="ECO:0000256" key="1">
    <source>
        <dbReference type="ARBA" id="ARBA00005854"/>
    </source>
</evidence>
<dbReference type="GO" id="GO:0008720">
    <property type="term" value="F:D-lactate dehydrogenase (NAD+) activity"/>
    <property type="evidence" value="ECO:0007669"/>
    <property type="project" value="TreeGrafter"/>
</dbReference>
<dbReference type="KEGG" id="bhc:JFL75_08080"/>
<dbReference type="Gene3D" id="3.40.50.720">
    <property type="entry name" value="NAD(P)-binding Rossmann-like Domain"/>
    <property type="match status" value="2"/>
</dbReference>
<dbReference type="AlphaFoldDB" id="A0A7T7XQY9"/>
<evidence type="ECO:0000259" key="5">
    <source>
        <dbReference type="Pfam" id="PF00389"/>
    </source>
</evidence>
<dbReference type="InterPro" id="IPR029753">
    <property type="entry name" value="D-isomer_DH_CS"/>
</dbReference>
<protein>
    <submittedName>
        <fullName evidence="7">2-hydroxyacid dehydrogenase</fullName>
    </submittedName>
</protein>
<dbReference type="SUPFAM" id="SSF51735">
    <property type="entry name" value="NAD(P)-binding Rossmann-fold domains"/>
    <property type="match status" value="1"/>
</dbReference>
<keyword evidence="2 4" id="KW-0560">Oxidoreductase</keyword>
<dbReference type="InterPro" id="IPR036291">
    <property type="entry name" value="NAD(P)-bd_dom_sf"/>
</dbReference>
<dbReference type="PANTHER" id="PTHR43026">
    <property type="entry name" value="2-HYDROXYACID DEHYDROGENASE HOMOLOG 1-RELATED"/>
    <property type="match status" value="1"/>
</dbReference>
<dbReference type="InterPro" id="IPR006139">
    <property type="entry name" value="D-isomer_2_OHA_DH_cat_dom"/>
</dbReference>
<dbReference type="Pfam" id="PF02826">
    <property type="entry name" value="2-Hacid_dh_C"/>
    <property type="match status" value="1"/>
</dbReference>